<sequence>MSMSLQKSPQLMLRILLKQKYLTTAHVGWNGHEQHISKNNSYESSIIINCCHRHEKPSHKVPQMGEISGGSMQQQQESLSEPASFQEYNSIYFIVIAPVLQRRK</sequence>
<reference evidence="3" key="1">
    <citation type="journal article" date="2013" name="Nat. Genet.">
        <title>The draft genomes of soft-shell turtle and green sea turtle yield insights into the development and evolution of the turtle-specific body plan.</title>
        <authorList>
            <person name="Wang Z."/>
            <person name="Pascual-Anaya J."/>
            <person name="Zadissa A."/>
            <person name="Li W."/>
            <person name="Niimura Y."/>
            <person name="Huang Z."/>
            <person name="Li C."/>
            <person name="White S."/>
            <person name="Xiong Z."/>
            <person name="Fang D."/>
            <person name="Wang B."/>
            <person name="Ming Y."/>
            <person name="Chen Y."/>
            <person name="Zheng Y."/>
            <person name="Kuraku S."/>
            <person name="Pignatelli M."/>
            <person name="Herrero J."/>
            <person name="Beal K."/>
            <person name="Nozawa M."/>
            <person name="Li Q."/>
            <person name="Wang J."/>
            <person name="Zhang H."/>
            <person name="Yu L."/>
            <person name="Shigenobu S."/>
            <person name="Wang J."/>
            <person name="Liu J."/>
            <person name="Flicek P."/>
            <person name="Searle S."/>
            <person name="Wang J."/>
            <person name="Kuratani S."/>
            <person name="Yin Y."/>
            <person name="Aken B."/>
            <person name="Zhang G."/>
            <person name="Irie N."/>
        </authorList>
    </citation>
    <scope>NUCLEOTIDE SEQUENCE [LARGE SCALE GENOMIC DNA]</scope>
</reference>
<dbReference type="EMBL" id="KB553237">
    <property type="protein sequence ID" value="EMP29888.1"/>
    <property type="molecule type" value="Genomic_DNA"/>
</dbReference>
<keyword evidence="3" id="KW-1185">Reference proteome</keyword>
<dbReference type="AlphaFoldDB" id="M7BCM3"/>
<name>M7BCM3_CHEMY</name>
<feature type="compositionally biased region" description="Polar residues" evidence="1">
    <location>
        <begin position="70"/>
        <end position="81"/>
    </location>
</feature>
<proteinExistence type="predicted"/>
<feature type="region of interest" description="Disordered" evidence="1">
    <location>
        <begin position="57"/>
        <end position="81"/>
    </location>
</feature>
<evidence type="ECO:0000313" key="2">
    <source>
        <dbReference type="EMBL" id="EMP29888.1"/>
    </source>
</evidence>
<protein>
    <submittedName>
        <fullName evidence="2">Uncharacterized protein</fullName>
    </submittedName>
</protein>
<evidence type="ECO:0000256" key="1">
    <source>
        <dbReference type="SAM" id="MobiDB-lite"/>
    </source>
</evidence>
<accession>M7BCM3</accession>
<evidence type="ECO:0000313" key="3">
    <source>
        <dbReference type="Proteomes" id="UP000031443"/>
    </source>
</evidence>
<gene>
    <name evidence="2" type="ORF">UY3_12988</name>
</gene>
<dbReference type="Proteomes" id="UP000031443">
    <property type="component" value="Unassembled WGS sequence"/>
</dbReference>
<organism evidence="2 3">
    <name type="scientific">Chelonia mydas</name>
    <name type="common">Green sea-turtle</name>
    <name type="synonym">Chelonia agassizi</name>
    <dbReference type="NCBI Taxonomy" id="8469"/>
    <lineage>
        <taxon>Eukaryota</taxon>
        <taxon>Metazoa</taxon>
        <taxon>Chordata</taxon>
        <taxon>Craniata</taxon>
        <taxon>Vertebrata</taxon>
        <taxon>Euteleostomi</taxon>
        <taxon>Archelosauria</taxon>
        <taxon>Testudinata</taxon>
        <taxon>Testudines</taxon>
        <taxon>Cryptodira</taxon>
        <taxon>Durocryptodira</taxon>
        <taxon>Americhelydia</taxon>
        <taxon>Chelonioidea</taxon>
        <taxon>Cheloniidae</taxon>
        <taxon>Chelonia</taxon>
    </lineage>
</organism>